<organism evidence="1 2">
    <name type="scientific">Sphaerobolus stellatus (strain SS14)</name>
    <dbReference type="NCBI Taxonomy" id="990650"/>
    <lineage>
        <taxon>Eukaryota</taxon>
        <taxon>Fungi</taxon>
        <taxon>Dikarya</taxon>
        <taxon>Basidiomycota</taxon>
        <taxon>Agaricomycotina</taxon>
        <taxon>Agaricomycetes</taxon>
        <taxon>Phallomycetidae</taxon>
        <taxon>Geastrales</taxon>
        <taxon>Sphaerobolaceae</taxon>
        <taxon>Sphaerobolus</taxon>
    </lineage>
</organism>
<evidence type="ECO:0000313" key="2">
    <source>
        <dbReference type="Proteomes" id="UP000054279"/>
    </source>
</evidence>
<dbReference type="AlphaFoldDB" id="A0A0C9VD24"/>
<dbReference type="HOGENOM" id="CLU_1723487_0_0_1"/>
<name>A0A0C9VD24_SPHS4</name>
<dbReference type="EMBL" id="KN837190">
    <property type="protein sequence ID" value="KIJ35301.1"/>
    <property type="molecule type" value="Genomic_DNA"/>
</dbReference>
<accession>A0A0C9VD24</accession>
<proteinExistence type="predicted"/>
<reference evidence="1 2" key="1">
    <citation type="submission" date="2014-06" db="EMBL/GenBank/DDBJ databases">
        <title>Evolutionary Origins and Diversification of the Mycorrhizal Mutualists.</title>
        <authorList>
            <consortium name="DOE Joint Genome Institute"/>
            <consortium name="Mycorrhizal Genomics Consortium"/>
            <person name="Kohler A."/>
            <person name="Kuo A."/>
            <person name="Nagy L.G."/>
            <person name="Floudas D."/>
            <person name="Copeland A."/>
            <person name="Barry K.W."/>
            <person name="Cichocki N."/>
            <person name="Veneault-Fourrey C."/>
            <person name="LaButti K."/>
            <person name="Lindquist E.A."/>
            <person name="Lipzen A."/>
            <person name="Lundell T."/>
            <person name="Morin E."/>
            <person name="Murat C."/>
            <person name="Riley R."/>
            <person name="Ohm R."/>
            <person name="Sun H."/>
            <person name="Tunlid A."/>
            <person name="Henrissat B."/>
            <person name="Grigoriev I.V."/>
            <person name="Hibbett D.S."/>
            <person name="Martin F."/>
        </authorList>
    </citation>
    <scope>NUCLEOTIDE SEQUENCE [LARGE SCALE GENOMIC DNA]</scope>
    <source>
        <strain evidence="1 2">SS14</strain>
    </source>
</reference>
<dbReference type="Proteomes" id="UP000054279">
    <property type="component" value="Unassembled WGS sequence"/>
</dbReference>
<gene>
    <name evidence="1" type="ORF">M422DRAFT_69989</name>
</gene>
<sequence>MATAIVNVSAGRYRIWRRERILSGGAIVSKESRNYINSSPEDIFSDAAKRMWMTRWSRNRIRIQRGESGRVVEAARVSATLAIDFIIMRNGSASSQTKRRPNPLRRGDNSQGMIRPIMLGAIKGLRTGINELSRIEAGFNTIGGLMQMVDVI</sequence>
<keyword evidence="2" id="KW-1185">Reference proteome</keyword>
<protein>
    <submittedName>
        <fullName evidence="1">Uncharacterized protein</fullName>
    </submittedName>
</protein>
<evidence type="ECO:0000313" key="1">
    <source>
        <dbReference type="EMBL" id="KIJ35301.1"/>
    </source>
</evidence>